<dbReference type="InParanoid" id="K9FNE7"/>
<dbReference type="Proteomes" id="UP000009882">
    <property type="component" value="Unassembled WGS sequence"/>
</dbReference>
<sequence>MRSTPTSKSTVYAGDGAMDRRWRMSSTISRSRSEKVVEDAPDWGYSGASKELQPEDRVS</sequence>
<dbReference type="AlphaFoldDB" id="K9FNE7"/>
<evidence type="ECO:0000256" key="1">
    <source>
        <dbReference type="SAM" id="MobiDB-lite"/>
    </source>
</evidence>
<dbReference type="EMBL" id="AKCT01000210">
    <property type="protein sequence ID" value="EKV11145.1"/>
    <property type="molecule type" value="Genomic_DNA"/>
</dbReference>
<dbReference type="HOGENOM" id="CLU_2961539_0_0_1"/>
<protein>
    <submittedName>
        <fullName evidence="2">Uncharacterized protein</fullName>
    </submittedName>
</protein>
<reference evidence="3" key="1">
    <citation type="journal article" date="2012" name="BMC Genomics">
        <title>Genome sequence of the necrotrophic fungus Penicillium digitatum, the main postharvest pathogen of citrus.</title>
        <authorList>
            <person name="Marcet-Houben M."/>
            <person name="Ballester A.-R."/>
            <person name="de la Fuente B."/>
            <person name="Harries E."/>
            <person name="Marcos J.F."/>
            <person name="Gonzalez-Candelas L."/>
            <person name="Gabaldon T."/>
        </authorList>
    </citation>
    <scope>NUCLEOTIDE SEQUENCE [LARGE SCALE GENOMIC DNA]</scope>
    <source>
        <strain evidence="3">PHI26 / CECT 20796</strain>
    </source>
</reference>
<gene>
    <name evidence="2" type="ORF">PDIG_52450</name>
</gene>
<feature type="region of interest" description="Disordered" evidence="1">
    <location>
        <begin position="24"/>
        <end position="59"/>
    </location>
</feature>
<comment type="caution">
    <text evidence="2">The sequence shown here is derived from an EMBL/GenBank/DDBJ whole genome shotgun (WGS) entry which is preliminary data.</text>
</comment>
<organism evidence="2 3">
    <name type="scientific">Penicillium digitatum (strain PHI26 / CECT 20796)</name>
    <name type="common">Green mold</name>
    <dbReference type="NCBI Taxonomy" id="1170229"/>
    <lineage>
        <taxon>Eukaryota</taxon>
        <taxon>Fungi</taxon>
        <taxon>Dikarya</taxon>
        <taxon>Ascomycota</taxon>
        <taxon>Pezizomycotina</taxon>
        <taxon>Eurotiomycetes</taxon>
        <taxon>Eurotiomycetidae</taxon>
        <taxon>Eurotiales</taxon>
        <taxon>Aspergillaceae</taxon>
        <taxon>Penicillium</taxon>
    </lineage>
</organism>
<keyword evidence="3" id="KW-1185">Reference proteome</keyword>
<proteinExistence type="predicted"/>
<evidence type="ECO:0000313" key="2">
    <source>
        <dbReference type="EMBL" id="EKV11145.1"/>
    </source>
</evidence>
<evidence type="ECO:0000313" key="3">
    <source>
        <dbReference type="Proteomes" id="UP000009882"/>
    </source>
</evidence>
<name>K9FNE7_PEND2</name>
<accession>K9FNE7</accession>